<accession>A0A1V9X1H8</accession>
<feature type="compositionally biased region" description="Basic and acidic residues" evidence="1">
    <location>
        <begin position="15"/>
        <end position="33"/>
    </location>
</feature>
<proteinExistence type="predicted"/>
<evidence type="ECO:0000313" key="3">
    <source>
        <dbReference type="Proteomes" id="UP000192247"/>
    </source>
</evidence>
<reference evidence="2 3" key="1">
    <citation type="journal article" date="2017" name="Gigascience">
        <title>Draft genome of the honey bee ectoparasitic mite, Tropilaelaps mercedesae, is shaped by the parasitic life history.</title>
        <authorList>
            <person name="Dong X."/>
            <person name="Armstrong S.D."/>
            <person name="Xia D."/>
            <person name="Makepeace B.L."/>
            <person name="Darby A.C."/>
            <person name="Kadowaki T."/>
        </authorList>
    </citation>
    <scope>NUCLEOTIDE SEQUENCE [LARGE SCALE GENOMIC DNA]</scope>
    <source>
        <strain evidence="2">Wuxi-XJTLU</strain>
    </source>
</reference>
<keyword evidence="3" id="KW-1185">Reference proteome</keyword>
<evidence type="ECO:0000256" key="1">
    <source>
        <dbReference type="SAM" id="MobiDB-lite"/>
    </source>
</evidence>
<comment type="caution">
    <text evidence="2">The sequence shown here is derived from an EMBL/GenBank/DDBJ whole genome shotgun (WGS) entry which is preliminary data.</text>
</comment>
<feature type="region of interest" description="Disordered" evidence="1">
    <location>
        <begin position="1"/>
        <end position="33"/>
    </location>
</feature>
<gene>
    <name evidence="2" type="ORF">BIW11_04806</name>
</gene>
<evidence type="ECO:0000313" key="2">
    <source>
        <dbReference type="EMBL" id="OQR67263.1"/>
    </source>
</evidence>
<sequence>MFAKNRPFPVKQKNRSFDRENHLESTGVQEKRV</sequence>
<dbReference type="EMBL" id="MNPL01029392">
    <property type="protein sequence ID" value="OQR67263.1"/>
    <property type="molecule type" value="Genomic_DNA"/>
</dbReference>
<dbReference type="AlphaFoldDB" id="A0A1V9X1H8"/>
<name>A0A1V9X1H8_9ACAR</name>
<dbReference type="InParanoid" id="A0A1V9X1H8"/>
<dbReference type="Proteomes" id="UP000192247">
    <property type="component" value="Unassembled WGS sequence"/>
</dbReference>
<protein>
    <submittedName>
        <fullName evidence="2">Uncharacterized protein</fullName>
    </submittedName>
</protein>
<organism evidence="2 3">
    <name type="scientific">Tropilaelaps mercedesae</name>
    <dbReference type="NCBI Taxonomy" id="418985"/>
    <lineage>
        <taxon>Eukaryota</taxon>
        <taxon>Metazoa</taxon>
        <taxon>Ecdysozoa</taxon>
        <taxon>Arthropoda</taxon>
        <taxon>Chelicerata</taxon>
        <taxon>Arachnida</taxon>
        <taxon>Acari</taxon>
        <taxon>Parasitiformes</taxon>
        <taxon>Mesostigmata</taxon>
        <taxon>Gamasina</taxon>
        <taxon>Dermanyssoidea</taxon>
        <taxon>Laelapidae</taxon>
        <taxon>Tropilaelaps</taxon>
    </lineage>
</organism>